<feature type="signal peptide" evidence="1">
    <location>
        <begin position="1"/>
        <end position="21"/>
    </location>
</feature>
<sequence>MNRTFLRLFLLFILIPSLSYPQNKTLVSFEEKDLFGFKNKNGKVIIAPRYSHVYDFNEKGVAFVVDKNEWICIDSNNKRLLSAFVFDNGPDYLSEGLGRFVENKKIGFFDSACKKKIKAEYDFAQPFENRFSIVCNGCYSEKSGEHSIIKGGKYGAIDKKGKVVIPVEYDSVSIDAGKKTAQVTKDNVKKEIKIK</sequence>
<dbReference type="EMBL" id="AP025028">
    <property type="protein sequence ID" value="BDA77977.1"/>
    <property type="molecule type" value="Genomic_DNA"/>
</dbReference>
<dbReference type="PANTHER" id="PTHR37841:SF1">
    <property type="entry name" value="DUF3298 DOMAIN-CONTAINING PROTEIN"/>
    <property type="match status" value="1"/>
</dbReference>
<dbReference type="Proteomes" id="UP000245263">
    <property type="component" value="Chromosome 1"/>
</dbReference>
<reference evidence="2 3" key="1">
    <citation type="submission" date="2021-08" db="EMBL/GenBank/DDBJ databases">
        <title>Complete genome sequence of Leptospira kobayashii strain E30.</title>
        <authorList>
            <person name="Nakao R."/>
            <person name="Nakamura S."/>
            <person name="Masuzawa T."/>
            <person name="Koizumi N."/>
        </authorList>
    </citation>
    <scope>NUCLEOTIDE SEQUENCE [LARGE SCALE GENOMIC DNA]</scope>
    <source>
        <strain evidence="2 3">E30</strain>
    </source>
</reference>
<feature type="chain" id="PRO_5045594648" description="WG repeat-containing protein" evidence="1">
    <location>
        <begin position="22"/>
        <end position="195"/>
    </location>
</feature>
<organism evidence="2 3">
    <name type="scientific">Leptospira kobayashii</name>
    <dbReference type="NCBI Taxonomy" id="1917830"/>
    <lineage>
        <taxon>Bacteria</taxon>
        <taxon>Pseudomonadati</taxon>
        <taxon>Spirochaetota</taxon>
        <taxon>Spirochaetia</taxon>
        <taxon>Leptospirales</taxon>
        <taxon>Leptospiraceae</taxon>
        <taxon>Leptospira</taxon>
    </lineage>
</organism>
<protein>
    <recommendedName>
        <fullName evidence="4">WG repeat-containing protein</fullName>
    </recommendedName>
</protein>
<name>A0ABM7UHG9_9LEPT</name>
<evidence type="ECO:0000313" key="2">
    <source>
        <dbReference type="EMBL" id="BDA77977.1"/>
    </source>
</evidence>
<keyword evidence="3" id="KW-1185">Reference proteome</keyword>
<proteinExistence type="predicted"/>
<keyword evidence="1" id="KW-0732">Signal</keyword>
<accession>A0ABM7UHG9</accession>
<evidence type="ECO:0000313" key="3">
    <source>
        <dbReference type="Proteomes" id="UP000245263"/>
    </source>
</evidence>
<dbReference type="RefSeq" id="WP_109018647.1">
    <property type="nucleotide sequence ID" value="NZ_AP025028.1"/>
</dbReference>
<dbReference type="PANTHER" id="PTHR37841">
    <property type="entry name" value="GLR2918 PROTEIN"/>
    <property type="match status" value="1"/>
</dbReference>
<gene>
    <name evidence="2" type="ORF">LPTSP3_g09070</name>
</gene>
<evidence type="ECO:0000256" key="1">
    <source>
        <dbReference type="SAM" id="SignalP"/>
    </source>
</evidence>
<evidence type="ECO:0008006" key="4">
    <source>
        <dbReference type="Google" id="ProtNLM"/>
    </source>
</evidence>
<dbReference type="InterPro" id="IPR032774">
    <property type="entry name" value="WG_beta_rep"/>
</dbReference>
<dbReference type="Pfam" id="PF14903">
    <property type="entry name" value="WG_beta_rep"/>
    <property type="match status" value="2"/>
</dbReference>